<feature type="region of interest" description="Disordered" evidence="2">
    <location>
        <begin position="1"/>
        <end position="25"/>
    </location>
</feature>
<keyword evidence="4" id="KW-0378">Hydrolase</keyword>
<feature type="domain" description="Glucosamine/galactosamine-6-phosphate isomerase" evidence="3">
    <location>
        <begin position="38"/>
        <end position="262"/>
    </location>
</feature>
<name>A0A517NEU6_9BACT</name>
<dbReference type="Gene3D" id="3.40.50.1360">
    <property type="match status" value="1"/>
</dbReference>
<dbReference type="CDD" id="cd01399">
    <property type="entry name" value="GlcN6P_deaminase"/>
    <property type="match status" value="1"/>
</dbReference>
<dbReference type="GO" id="GO:0006046">
    <property type="term" value="P:N-acetylglucosamine catabolic process"/>
    <property type="evidence" value="ECO:0007669"/>
    <property type="project" value="UniProtKB-UniRule"/>
</dbReference>
<dbReference type="InterPro" id="IPR004547">
    <property type="entry name" value="Glucosamine6P_isomerase"/>
</dbReference>
<evidence type="ECO:0000313" key="4">
    <source>
        <dbReference type="EMBL" id="QDT05646.1"/>
    </source>
</evidence>
<dbReference type="InterPro" id="IPR037171">
    <property type="entry name" value="NagB/RpiA_transferase-like"/>
</dbReference>
<evidence type="ECO:0000259" key="3">
    <source>
        <dbReference type="Pfam" id="PF01182"/>
    </source>
</evidence>
<evidence type="ECO:0000256" key="2">
    <source>
        <dbReference type="SAM" id="MobiDB-lite"/>
    </source>
</evidence>
<proteinExistence type="predicted"/>
<dbReference type="SUPFAM" id="SSF100950">
    <property type="entry name" value="NagB/RpiA/CoA transferase-like"/>
    <property type="match status" value="1"/>
</dbReference>
<dbReference type="GO" id="GO:0005975">
    <property type="term" value="P:carbohydrate metabolic process"/>
    <property type="evidence" value="ECO:0007669"/>
    <property type="project" value="InterPro"/>
</dbReference>
<reference evidence="4 5" key="1">
    <citation type="submission" date="2019-02" db="EMBL/GenBank/DDBJ databases">
        <title>Deep-cultivation of Planctomycetes and their phenomic and genomic characterization uncovers novel biology.</title>
        <authorList>
            <person name="Wiegand S."/>
            <person name="Jogler M."/>
            <person name="Boedeker C."/>
            <person name="Pinto D."/>
            <person name="Vollmers J."/>
            <person name="Rivas-Marin E."/>
            <person name="Kohn T."/>
            <person name="Peeters S.H."/>
            <person name="Heuer A."/>
            <person name="Rast P."/>
            <person name="Oberbeckmann S."/>
            <person name="Bunk B."/>
            <person name="Jeske O."/>
            <person name="Meyerdierks A."/>
            <person name="Storesund J.E."/>
            <person name="Kallscheuer N."/>
            <person name="Luecker S."/>
            <person name="Lage O.M."/>
            <person name="Pohl T."/>
            <person name="Merkel B.J."/>
            <person name="Hornburger P."/>
            <person name="Mueller R.-W."/>
            <person name="Bruemmer F."/>
            <person name="Labrenz M."/>
            <person name="Spormann A.M."/>
            <person name="Op den Camp H."/>
            <person name="Overmann J."/>
            <person name="Amann R."/>
            <person name="Jetten M.S.M."/>
            <person name="Mascher T."/>
            <person name="Medema M.H."/>
            <person name="Devos D.P."/>
            <person name="Kaster A.-K."/>
            <person name="Ovreas L."/>
            <person name="Rohde M."/>
            <person name="Galperin M.Y."/>
            <person name="Jogler C."/>
        </authorList>
    </citation>
    <scope>NUCLEOTIDE SEQUENCE [LARGE SCALE GENOMIC DNA]</scope>
    <source>
        <strain evidence="4 5">K22_7</strain>
    </source>
</reference>
<evidence type="ECO:0000256" key="1">
    <source>
        <dbReference type="NCBIfam" id="TIGR00502"/>
    </source>
</evidence>
<dbReference type="PANTHER" id="PTHR42892">
    <property type="entry name" value="GLUCOSAMINE-6-PHOSPHATE DEAMINASE-LIKE PROTEIN BT_0258-RELATED"/>
    <property type="match status" value="1"/>
</dbReference>
<dbReference type="Pfam" id="PF01182">
    <property type="entry name" value="Glucosamine_iso"/>
    <property type="match status" value="1"/>
</dbReference>
<evidence type="ECO:0000313" key="5">
    <source>
        <dbReference type="Proteomes" id="UP000318538"/>
    </source>
</evidence>
<dbReference type="KEGG" id="rlc:K227x_40470"/>
<accession>A0A517NEU6</accession>
<organism evidence="4 5">
    <name type="scientific">Rubripirellula lacrimiformis</name>
    <dbReference type="NCBI Taxonomy" id="1930273"/>
    <lineage>
        <taxon>Bacteria</taxon>
        <taxon>Pseudomonadati</taxon>
        <taxon>Planctomycetota</taxon>
        <taxon>Planctomycetia</taxon>
        <taxon>Pirellulales</taxon>
        <taxon>Pirellulaceae</taxon>
        <taxon>Rubripirellula</taxon>
    </lineage>
</organism>
<sequence>MNKRVSAPSTDHNQSVTDQKSVVSPTSGNGIAIQIFPDSDLASRAAADEIAALIRSRASEQRCCVLGLATGSTPVRVYQELVRQHQDEGLSLENVITFNLDEYLPMAPDAQQSYVRFMQQNLFNHVDIPAQNIHIPDGTIATEDVPNYCRDYEDRIIRAGGIDLQLLGIGRTGHIGFNEPGSTADSITRMVTLDPVTRADAANDFGGIEKVPSHAITMGVRTILQSRRIRLLAFGDHKASIVQRTIEGEVSTDIPATYLQSHSDVQFLLDPDAAALTSPTAFANEL</sequence>
<dbReference type="OrthoDB" id="9791139at2"/>
<dbReference type="InterPro" id="IPR052960">
    <property type="entry name" value="GlcN6P_deaminase-like"/>
</dbReference>
<dbReference type="EMBL" id="CP036525">
    <property type="protein sequence ID" value="QDT05646.1"/>
    <property type="molecule type" value="Genomic_DNA"/>
</dbReference>
<dbReference type="AlphaFoldDB" id="A0A517NEU6"/>
<dbReference type="EC" id="3.5.99.6" evidence="1"/>
<protein>
    <recommendedName>
        <fullName evidence="1">Glucosamine-6-phosphate deaminase</fullName>
        <ecNumber evidence="1">3.5.99.6</ecNumber>
    </recommendedName>
</protein>
<dbReference type="Proteomes" id="UP000318538">
    <property type="component" value="Chromosome"/>
</dbReference>
<dbReference type="RefSeq" id="WP_145171880.1">
    <property type="nucleotide sequence ID" value="NZ_CP036525.1"/>
</dbReference>
<dbReference type="InterPro" id="IPR006148">
    <property type="entry name" value="Glc/Gal-6P_isomerase"/>
</dbReference>
<dbReference type="NCBIfam" id="TIGR00502">
    <property type="entry name" value="nagB"/>
    <property type="match status" value="1"/>
</dbReference>
<gene>
    <name evidence="4" type="primary">nagB_1</name>
    <name evidence="4" type="ORF">K227x_40470</name>
</gene>
<keyword evidence="5" id="KW-1185">Reference proteome</keyword>
<dbReference type="GO" id="GO:0004342">
    <property type="term" value="F:glucosamine-6-phosphate deaminase activity"/>
    <property type="evidence" value="ECO:0007669"/>
    <property type="project" value="UniProtKB-UniRule"/>
</dbReference>
<feature type="compositionally biased region" description="Polar residues" evidence="2">
    <location>
        <begin position="7"/>
        <end position="25"/>
    </location>
</feature>
<dbReference type="PANTHER" id="PTHR42892:SF1">
    <property type="entry name" value="GLUCOSAMINE-6-PHOSPHATE ISOMERASE"/>
    <property type="match status" value="1"/>
</dbReference>